<dbReference type="EMBL" id="FWZT01000005">
    <property type="protein sequence ID" value="SMF12211.1"/>
    <property type="molecule type" value="Genomic_DNA"/>
</dbReference>
<dbReference type="InterPro" id="IPR032331">
    <property type="entry name" value="DUF4856"/>
</dbReference>
<gene>
    <name evidence="1" type="ORF">SAMN06296036_105145</name>
</gene>
<dbReference type="InterPro" id="IPR018247">
    <property type="entry name" value="EF_Hand_1_Ca_BS"/>
</dbReference>
<dbReference type="Proteomes" id="UP000192907">
    <property type="component" value="Unassembled WGS sequence"/>
</dbReference>
<protein>
    <recommendedName>
        <fullName evidence="3">DUF4856 domain-containing protein</fullName>
    </recommendedName>
</protein>
<accession>A0A1Y6BNN3</accession>
<organism evidence="1 2">
    <name type="scientific">Pseudobacteriovorax antillogorgiicola</name>
    <dbReference type="NCBI Taxonomy" id="1513793"/>
    <lineage>
        <taxon>Bacteria</taxon>
        <taxon>Pseudomonadati</taxon>
        <taxon>Bdellovibrionota</taxon>
        <taxon>Oligoflexia</taxon>
        <taxon>Oligoflexales</taxon>
        <taxon>Pseudobacteriovoracaceae</taxon>
        <taxon>Pseudobacteriovorax</taxon>
    </lineage>
</organism>
<reference evidence="2" key="1">
    <citation type="submission" date="2017-04" db="EMBL/GenBank/DDBJ databases">
        <authorList>
            <person name="Varghese N."/>
            <person name="Submissions S."/>
        </authorList>
    </citation>
    <scope>NUCLEOTIDE SEQUENCE [LARGE SCALE GENOMIC DNA]</scope>
    <source>
        <strain evidence="2">RKEM611</strain>
    </source>
</reference>
<dbReference type="OrthoDB" id="5498726at2"/>
<dbReference type="Pfam" id="PF16148">
    <property type="entry name" value="DUF4856"/>
    <property type="match status" value="1"/>
</dbReference>
<sequence>MALNLHSKKLIFILGGLLLSCSSDDSDDSGSSNTIANYESASDVITSLTGDVKSSYDAAPETYTFTRDNASTVSYTGQTFRQVLIEDLKTYIETLEQGTYQGSSDDALASLNSYVSYSYDNSSVASGAINGSSSFSVTAKDTSETSIAIAEGTTYAVIQDPGSNLLGKFAGNDNEELPRDSFLGWTTLEFNGQDLSSLDIDSSGDGKVEPEDLLGAWLRIIADQAVDGQAFTVANGDQPAQSVTAAYLTESGLDLRQLVQKFIHGAVSFSQATDDYLSVTRGDEKGILADNSGPAKADVVYTAREHHWDEAFGYFGAARDFLSYTDDQTKNKLSIDTDNSGSIALLSEKNFGISVNAAKRDSGSTTGLDLSSTIMNSFVKGRHLIAEKPEGYETAVTALATMIRIDWEKVLAATVIHYINDTISEMDQYGSSEYLFTDHAKFWSEMKGFALGLQFSPEKILSDEQFTQLHTLFGDAPVLGSAGSDALATYKTSLLEARALLQSAYAFDASDVENW</sequence>
<evidence type="ECO:0000313" key="2">
    <source>
        <dbReference type="Proteomes" id="UP000192907"/>
    </source>
</evidence>
<dbReference type="PROSITE" id="PS00018">
    <property type="entry name" value="EF_HAND_1"/>
    <property type="match status" value="1"/>
</dbReference>
<evidence type="ECO:0000313" key="1">
    <source>
        <dbReference type="EMBL" id="SMF12211.1"/>
    </source>
</evidence>
<dbReference type="AlphaFoldDB" id="A0A1Y6BNN3"/>
<dbReference type="RefSeq" id="WP_132317411.1">
    <property type="nucleotide sequence ID" value="NZ_FWZT01000005.1"/>
</dbReference>
<dbReference type="STRING" id="1513793.SAMN06296036_105145"/>
<name>A0A1Y6BNN3_9BACT</name>
<evidence type="ECO:0008006" key="3">
    <source>
        <dbReference type="Google" id="ProtNLM"/>
    </source>
</evidence>
<keyword evidence="2" id="KW-1185">Reference proteome</keyword>
<proteinExistence type="predicted"/>